<dbReference type="Gene3D" id="3.40.50.11970">
    <property type="match status" value="1"/>
</dbReference>
<dbReference type="EMBL" id="MLJW01000152">
    <property type="protein sequence ID" value="OIQ96232.1"/>
    <property type="molecule type" value="Genomic_DNA"/>
</dbReference>
<keyword evidence="1" id="KW-0378">Hydrolase</keyword>
<dbReference type="GO" id="GO:0004197">
    <property type="term" value="F:cysteine-type endopeptidase activity"/>
    <property type="evidence" value="ECO:0007669"/>
    <property type="project" value="UniProtKB-EC"/>
</dbReference>
<accession>A0A1J5RJA9</accession>
<dbReference type="AlphaFoldDB" id="A0A1J5RJA9"/>
<organism evidence="1">
    <name type="scientific">mine drainage metagenome</name>
    <dbReference type="NCBI Taxonomy" id="410659"/>
    <lineage>
        <taxon>unclassified sequences</taxon>
        <taxon>metagenomes</taxon>
        <taxon>ecological metagenomes</taxon>
    </lineage>
</organism>
<dbReference type="EC" id="3.4.22.8" evidence="1"/>
<dbReference type="InterPro" id="IPR005077">
    <property type="entry name" value="Peptidase_C11"/>
</dbReference>
<protein>
    <submittedName>
        <fullName evidence="1">Clostripain</fullName>
        <ecNumber evidence="1">3.4.22.8</ecNumber>
    </submittedName>
</protein>
<dbReference type="Pfam" id="PF03415">
    <property type="entry name" value="Peptidase_C11"/>
    <property type="match status" value="2"/>
</dbReference>
<sequence>MMTKAMTVTKSAAAAGVLADWTVLVYLAGDNNLDGAGLVDLMEMKRVGSSDRVHVLAQFDRAGARQTTRRYRLSRGTELAADALEDLGETNTGDPKVLREFLSWGVRTYPARHYLAVLWNHGSGWDDSNLYAAHGDYFSGDAPPIAHKGVAVGAAGKGRAIPLAQARSAVRRAHRALFSTTVKRMVNSRAIAFDDQAKDFLDNIEMKTVLRDIRRLIGRPIDILGFDACLMSMLEVAYQVKGSAAYTVGSQEEEPNNGWPYDRVLKSLAADPAMTPAQLSRAIVRHYLASYGPNAGVTFSAADLGRVDALATAVDGLGKVLTPALSDAQGRKALSLVRGRVQEYSAPYDDYVDLVDLCDGLIKLMKHADVAAACKTVKAAVATMVLDSGAKGAKLARSHGSSIYFPKRQVCRLYATLDFAKSSAWAKFINAYVASLAARGWDY</sequence>
<dbReference type="PANTHER" id="PTHR37835:SF1">
    <property type="entry name" value="ALPHA-CLOSTRIPAIN"/>
    <property type="match status" value="1"/>
</dbReference>
<comment type="caution">
    <text evidence="1">The sequence shown here is derived from an EMBL/GenBank/DDBJ whole genome shotgun (WGS) entry which is preliminary data.</text>
</comment>
<proteinExistence type="predicted"/>
<name>A0A1J5RJA9_9ZZZZ</name>
<evidence type="ECO:0000313" key="1">
    <source>
        <dbReference type="EMBL" id="OIQ96232.1"/>
    </source>
</evidence>
<dbReference type="PANTHER" id="PTHR37835">
    <property type="entry name" value="ALPHA-CLOSTRIPAIN"/>
    <property type="match status" value="1"/>
</dbReference>
<gene>
    <name evidence="1" type="primary">cloSI</name>
    <name evidence="1" type="ORF">GALL_217490</name>
</gene>
<reference evidence="1" key="1">
    <citation type="submission" date="2016-10" db="EMBL/GenBank/DDBJ databases">
        <title>Sequence of Gallionella enrichment culture.</title>
        <authorList>
            <person name="Poehlein A."/>
            <person name="Muehling M."/>
            <person name="Daniel R."/>
        </authorList>
    </citation>
    <scope>NUCLEOTIDE SEQUENCE</scope>
</reference>